<dbReference type="InterPro" id="IPR025476">
    <property type="entry name" value="Helitron_helicase-like"/>
</dbReference>
<sequence length="1288" mass="142443">MYTSIDQQRLMWIKRNQARFRSALLNHLEDANMNDPNILDANNIGQHVFLPSSYTGGPQNMAQNYQDSMAIARFYGKVDLFLMMTTNPKWPEIERELLPGQTAYDRPDLVVRVLQLKKQVLLDCIIKGKIYGEVDAYVYSIEFQKHGLPHMHLLLFLKNGYKLTTPEAIDSCISAQWPDREQNPLLFDTVLERMVHGPCGAANPNAPCMVNGKCSKCFPQEFNEETTMGENGYARMARPDNGVVFKVRGIWVDNRWIVAHPPALCAEFDCHINLECAISLASVHYSFKYLYKGPNCRSAEVSQDNKVKMYVDGRYISATDAVWRIFHFPIHEQHPPVVRLQIHLPGEQNIVYSDNQEINEVLAANANKHTTLTALFEANADNGPAGDRARTLTQPVLLANGATSFEDLRHVPGHSLPLPTFYDTCIARGLFDDGSKWRLCLLEACKIQTGSQLQHLFVTLLLFGHPTHPHLLWNKFKGPMSDDLGPQIRAMQMNVIFTPEIAANYALFLINNLLQESRRLLRDFPHMPLPVFPWLQLEVNPLIAEQLDYDKDQQQEEHDEQLQQLNKGQRAAYNRIIDSIENETGDLFFLEGSGGTGKMFVYNMVCCKVRSEGKIVLLGWLGVGHGHNMGADKQSMRVADAEQLIKSVYSGIDSDPPPPPKYFTNRMILMILLPRNVNVAAMNEGILNLMAGEPYQPPVSEEFMWSITSSSLPPGILRLKVGCPVICLCNLDPSEGHCNGTCLIIASMHTCVLQARIIGGDYDGQSVLIPHISLIPSKKHSDVTFNFHRLQFPVRLAFSLSINKAQGQTVRYVGLDLQESVFSHGMPNLSLGNSGSSARRGRKSASNSTPSSSTRSTAKNSKPVITASAQSVFHGLATLSNPRIGGTSQTYVFNAKICFEGMEAGKPLRAVLSYYNKQKLKFYPEDSMYCFIVARLSTINPNNSLELYHVTDSGQRMTSCAGVHLVGDIDKLTYLLHKGEDNKSDEEDGPSANQDVIVIDSDDEDADGGGKAKSSDNYQPIFPPRPQAGCPKFSIEQPVVFSVSGVASNCNSNSNTFSIITKPFISLIPRGDAAKKPMPWDNKFVTVVGTLIHVIWGKNEKVVQLKLDIDDIVFLGSYGPDLQLQPTIVSNTLDPKTPAASKDTSKVTVASSSSSSKAKGKGKLTLTTPHDLIVTFPVAQLAASAATTMLLPMHPSPSVAVGTRNDQLIILNELLQQYLNAAVASQLSALPTPPTPPPFYVPPQHPYQQQQKLSKPSRSTAPCSPSHSCPIPSTPTVQCNPTSCPTQH</sequence>
<dbReference type="PANTHER" id="PTHR10492">
    <property type="match status" value="1"/>
</dbReference>
<gene>
    <name evidence="7" type="ORF">EST38_g9156</name>
</gene>
<dbReference type="OrthoDB" id="3366231at2759"/>
<dbReference type="GO" id="GO:0006281">
    <property type="term" value="P:DNA repair"/>
    <property type="evidence" value="ECO:0007669"/>
    <property type="project" value="UniProtKB-KW"/>
</dbReference>
<dbReference type="PANTHER" id="PTHR10492:SF95">
    <property type="entry name" value="HELITRON HELICASE-LIKE DOMAIN-CONTAINING PROTEIN"/>
    <property type="match status" value="1"/>
</dbReference>
<feature type="compositionally biased region" description="Low complexity" evidence="3">
    <location>
        <begin position="1262"/>
        <end position="1276"/>
    </location>
</feature>
<feature type="region of interest" description="Disordered" evidence="3">
    <location>
        <begin position="830"/>
        <end position="862"/>
    </location>
</feature>
<feature type="compositionally biased region" description="Low complexity" evidence="3">
    <location>
        <begin position="830"/>
        <end position="857"/>
    </location>
</feature>
<feature type="compositionally biased region" description="Polar residues" evidence="3">
    <location>
        <begin position="1252"/>
        <end position="1261"/>
    </location>
</feature>
<dbReference type="EMBL" id="SDEE01000410">
    <property type="protein sequence ID" value="RXW16701.1"/>
    <property type="molecule type" value="Genomic_DNA"/>
</dbReference>
<dbReference type="SUPFAM" id="SSF52540">
    <property type="entry name" value="P-loop containing nucleoside triphosphate hydrolases"/>
    <property type="match status" value="1"/>
</dbReference>
<evidence type="ECO:0000259" key="5">
    <source>
        <dbReference type="Pfam" id="PF14214"/>
    </source>
</evidence>
<feature type="coiled-coil region" evidence="2">
    <location>
        <begin position="544"/>
        <end position="571"/>
    </location>
</feature>
<feature type="region of interest" description="Disordered" evidence="3">
    <location>
        <begin position="1135"/>
        <end position="1162"/>
    </location>
</feature>
<feature type="region of interest" description="Disordered" evidence="3">
    <location>
        <begin position="1234"/>
        <end position="1288"/>
    </location>
</feature>
<comment type="caution">
    <text evidence="7">The sequence shown here is derived from an EMBL/GenBank/DDBJ whole genome shotgun (WGS) entry which is preliminary data.</text>
</comment>
<dbReference type="InterPro" id="IPR010285">
    <property type="entry name" value="DNA_helicase_pif1-like_DEAD"/>
</dbReference>
<evidence type="ECO:0000313" key="7">
    <source>
        <dbReference type="EMBL" id="RXW16701.1"/>
    </source>
</evidence>
<dbReference type="STRING" id="2316362.A0A4Q2DCV0"/>
<dbReference type="InterPro" id="IPR027417">
    <property type="entry name" value="P-loop_NTPase"/>
</dbReference>
<dbReference type="Gene3D" id="3.40.50.300">
    <property type="entry name" value="P-loop containing nucleotide triphosphate hydrolases"/>
    <property type="match status" value="1"/>
</dbReference>
<proteinExistence type="inferred from homology"/>
<accession>A0A4Q2DCV0</accession>
<feature type="compositionally biased region" description="Pro residues" evidence="3">
    <location>
        <begin position="1234"/>
        <end position="1245"/>
    </location>
</feature>
<evidence type="ECO:0000256" key="1">
    <source>
        <dbReference type="RuleBase" id="RU363044"/>
    </source>
</evidence>
<keyword evidence="1" id="KW-0227">DNA damage</keyword>
<dbReference type="GO" id="GO:0043139">
    <property type="term" value="F:5'-3' DNA helicase activity"/>
    <property type="evidence" value="ECO:0007669"/>
    <property type="project" value="UniProtKB-EC"/>
</dbReference>
<comment type="catalytic activity">
    <reaction evidence="1">
        <text>ATP + H2O = ADP + phosphate + H(+)</text>
        <dbReference type="Rhea" id="RHEA:13065"/>
        <dbReference type="ChEBI" id="CHEBI:15377"/>
        <dbReference type="ChEBI" id="CHEBI:15378"/>
        <dbReference type="ChEBI" id="CHEBI:30616"/>
        <dbReference type="ChEBI" id="CHEBI:43474"/>
        <dbReference type="ChEBI" id="CHEBI:456216"/>
        <dbReference type="EC" id="5.6.2.3"/>
    </reaction>
</comment>
<organism evidence="7 8">
    <name type="scientific">Candolleomyces aberdarensis</name>
    <dbReference type="NCBI Taxonomy" id="2316362"/>
    <lineage>
        <taxon>Eukaryota</taxon>
        <taxon>Fungi</taxon>
        <taxon>Dikarya</taxon>
        <taxon>Basidiomycota</taxon>
        <taxon>Agaricomycotina</taxon>
        <taxon>Agaricomycetes</taxon>
        <taxon>Agaricomycetidae</taxon>
        <taxon>Agaricales</taxon>
        <taxon>Agaricineae</taxon>
        <taxon>Psathyrellaceae</taxon>
        <taxon>Candolleomyces</taxon>
    </lineage>
</organism>
<evidence type="ECO:0000259" key="6">
    <source>
        <dbReference type="Pfam" id="PF21530"/>
    </source>
</evidence>
<dbReference type="Pfam" id="PF21530">
    <property type="entry name" value="Pif1_2B_dom"/>
    <property type="match status" value="1"/>
</dbReference>
<comment type="cofactor">
    <cofactor evidence="1">
        <name>Mg(2+)</name>
        <dbReference type="ChEBI" id="CHEBI:18420"/>
    </cofactor>
</comment>
<reference evidence="7 8" key="1">
    <citation type="submission" date="2019-01" db="EMBL/GenBank/DDBJ databases">
        <title>Draft genome sequence of Psathyrella aberdarensis IHI B618.</title>
        <authorList>
            <person name="Buettner E."/>
            <person name="Kellner H."/>
        </authorList>
    </citation>
    <scope>NUCLEOTIDE SEQUENCE [LARGE SCALE GENOMIC DNA]</scope>
    <source>
        <strain evidence="7 8">IHI B618</strain>
    </source>
</reference>
<dbReference type="Proteomes" id="UP000290288">
    <property type="component" value="Unassembled WGS sequence"/>
</dbReference>
<keyword evidence="8" id="KW-1185">Reference proteome</keyword>
<keyword evidence="1" id="KW-0547">Nucleotide-binding</keyword>
<keyword evidence="1" id="KW-0347">Helicase</keyword>
<dbReference type="EC" id="5.6.2.3" evidence="1"/>
<keyword evidence="1" id="KW-0233">DNA recombination</keyword>
<comment type="similarity">
    <text evidence="1">Belongs to the helicase family.</text>
</comment>
<name>A0A4Q2DCV0_9AGAR</name>
<feature type="region of interest" description="Disordered" evidence="3">
    <location>
        <begin position="1001"/>
        <end position="1021"/>
    </location>
</feature>
<keyword evidence="1" id="KW-0234">DNA repair</keyword>
<evidence type="ECO:0000313" key="8">
    <source>
        <dbReference type="Proteomes" id="UP000290288"/>
    </source>
</evidence>
<feature type="domain" description="DNA helicase Pif1-like 2B" evidence="6">
    <location>
        <begin position="702"/>
        <end position="746"/>
    </location>
</feature>
<dbReference type="GO" id="GO:0016887">
    <property type="term" value="F:ATP hydrolysis activity"/>
    <property type="evidence" value="ECO:0007669"/>
    <property type="project" value="RHEA"/>
</dbReference>
<dbReference type="Pfam" id="PF05970">
    <property type="entry name" value="PIF1"/>
    <property type="match status" value="1"/>
</dbReference>
<evidence type="ECO:0000256" key="3">
    <source>
        <dbReference type="SAM" id="MobiDB-lite"/>
    </source>
</evidence>
<dbReference type="GO" id="GO:0006310">
    <property type="term" value="P:DNA recombination"/>
    <property type="evidence" value="ECO:0007669"/>
    <property type="project" value="UniProtKB-KW"/>
</dbReference>
<keyword evidence="1" id="KW-0067">ATP-binding</keyword>
<feature type="domain" description="Helitron helicase-like" evidence="5">
    <location>
        <begin position="1"/>
        <end position="155"/>
    </location>
</feature>
<evidence type="ECO:0000256" key="2">
    <source>
        <dbReference type="SAM" id="Coils"/>
    </source>
</evidence>
<protein>
    <recommendedName>
        <fullName evidence="1">ATP-dependent DNA helicase</fullName>
        <ecNumber evidence="1">5.6.2.3</ecNumber>
    </recommendedName>
</protein>
<feature type="compositionally biased region" description="Low complexity" evidence="3">
    <location>
        <begin position="1146"/>
        <end position="1162"/>
    </location>
</feature>
<evidence type="ECO:0000259" key="4">
    <source>
        <dbReference type="Pfam" id="PF05970"/>
    </source>
</evidence>
<dbReference type="Pfam" id="PF14214">
    <property type="entry name" value="Helitron_like_N"/>
    <property type="match status" value="1"/>
</dbReference>
<feature type="domain" description="DNA helicase Pif1-like DEAD-box helicase" evidence="4">
    <location>
        <begin position="564"/>
        <end position="617"/>
    </location>
</feature>
<keyword evidence="2" id="KW-0175">Coiled coil</keyword>
<feature type="compositionally biased region" description="Polar residues" evidence="3">
    <location>
        <begin position="1277"/>
        <end position="1288"/>
    </location>
</feature>
<dbReference type="GO" id="GO:0005524">
    <property type="term" value="F:ATP binding"/>
    <property type="evidence" value="ECO:0007669"/>
    <property type="project" value="UniProtKB-KW"/>
</dbReference>
<dbReference type="InterPro" id="IPR049163">
    <property type="entry name" value="Pif1-like_2B_dom"/>
</dbReference>
<dbReference type="GO" id="GO:0000723">
    <property type="term" value="P:telomere maintenance"/>
    <property type="evidence" value="ECO:0007669"/>
    <property type="project" value="InterPro"/>
</dbReference>
<keyword evidence="1" id="KW-0378">Hydrolase</keyword>